<evidence type="ECO:0000313" key="2">
    <source>
        <dbReference type="Proteomes" id="UP000789405"/>
    </source>
</evidence>
<keyword evidence="2" id="KW-1185">Reference proteome</keyword>
<dbReference type="Proteomes" id="UP000789405">
    <property type="component" value="Unassembled WGS sequence"/>
</dbReference>
<dbReference type="EMBL" id="CAJVPY010062917">
    <property type="protein sequence ID" value="CAG8823040.1"/>
    <property type="molecule type" value="Genomic_DNA"/>
</dbReference>
<name>A0A9N9KDP6_9GLOM</name>
<accession>A0A9N9KDP6</accession>
<protein>
    <submittedName>
        <fullName evidence="1">11311_t:CDS:1</fullName>
    </submittedName>
</protein>
<evidence type="ECO:0000313" key="1">
    <source>
        <dbReference type="EMBL" id="CAG8823040.1"/>
    </source>
</evidence>
<feature type="non-terminal residue" evidence="1">
    <location>
        <position position="1"/>
    </location>
</feature>
<dbReference type="AlphaFoldDB" id="A0A9N9KDP6"/>
<comment type="caution">
    <text evidence="1">The sequence shown here is derived from an EMBL/GenBank/DDBJ whole genome shotgun (WGS) entry which is preliminary data.</text>
</comment>
<reference evidence="1" key="1">
    <citation type="submission" date="2021-06" db="EMBL/GenBank/DDBJ databases">
        <authorList>
            <person name="Kallberg Y."/>
            <person name="Tangrot J."/>
            <person name="Rosling A."/>
        </authorList>
    </citation>
    <scope>NUCLEOTIDE SEQUENCE</scope>
    <source>
        <strain evidence="1">MA453B</strain>
    </source>
</reference>
<proteinExistence type="predicted"/>
<dbReference type="OrthoDB" id="2433784at2759"/>
<gene>
    <name evidence="1" type="ORF">DERYTH_LOCUS27418</name>
</gene>
<organism evidence="1 2">
    <name type="scientific">Dentiscutata erythropus</name>
    <dbReference type="NCBI Taxonomy" id="1348616"/>
    <lineage>
        <taxon>Eukaryota</taxon>
        <taxon>Fungi</taxon>
        <taxon>Fungi incertae sedis</taxon>
        <taxon>Mucoromycota</taxon>
        <taxon>Glomeromycotina</taxon>
        <taxon>Glomeromycetes</taxon>
        <taxon>Diversisporales</taxon>
        <taxon>Gigasporaceae</taxon>
        <taxon>Dentiscutata</taxon>
    </lineage>
</organism>
<sequence length="67" mass="7654">VEPVSEDCRRELNRALIKAFICCGIPWIVIDNSFFINLLKLLEPGYTPLHKDTLANRLLDEELAIVT</sequence>
<feature type="non-terminal residue" evidence="1">
    <location>
        <position position="67"/>
    </location>
</feature>